<sequence length="70" mass="7832">MGSEVWQIFASFILWVICALIAYKIVKKKTPEGESIKMVKVILITLGLRFLIGIILVTISLLTLVPIPTF</sequence>
<feature type="transmembrane region" description="Helical" evidence="1">
    <location>
        <begin position="38"/>
        <end position="65"/>
    </location>
</feature>
<keyword evidence="1" id="KW-0812">Transmembrane</keyword>
<evidence type="ECO:0000256" key="1">
    <source>
        <dbReference type="SAM" id="Phobius"/>
    </source>
</evidence>
<protein>
    <submittedName>
        <fullName evidence="2">Uncharacterized protein</fullName>
    </submittedName>
</protein>
<name>A0A347ZTC3_9CHLR</name>
<feature type="transmembrane region" description="Helical" evidence="1">
    <location>
        <begin position="6"/>
        <end position="26"/>
    </location>
</feature>
<dbReference type="EMBL" id="QUMS01000001">
    <property type="protein sequence ID" value="REG10871.1"/>
    <property type="molecule type" value="Genomic_DNA"/>
</dbReference>
<evidence type="ECO:0000313" key="3">
    <source>
        <dbReference type="Proteomes" id="UP000256388"/>
    </source>
</evidence>
<reference evidence="2 3" key="1">
    <citation type="submission" date="2018-08" db="EMBL/GenBank/DDBJ databases">
        <title>Genomic Encyclopedia of Type Strains, Phase IV (KMG-IV): sequencing the most valuable type-strain genomes for metagenomic binning, comparative biology and taxonomic classification.</title>
        <authorList>
            <person name="Goeker M."/>
        </authorList>
    </citation>
    <scope>NUCLEOTIDE SEQUENCE [LARGE SCALE GENOMIC DNA]</scope>
    <source>
        <strain evidence="2 3">DSM 23923</strain>
    </source>
</reference>
<keyword evidence="3" id="KW-1185">Reference proteome</keyword>
<gene>
    <name evidence="2" type="ORF">DFR64_0738</name>
</gene>
<comment type="caution">
    <text evidence="2">The sequence shown here is derived from an EMBL/GenBank/DDBJ whole genome shotgun (WGS) entry which is preliminary data.</text>
</comment>
<evidence type="ECO:0000313" key="2">
    <source>
        <dbReference type="EMBL" id="REG10871.1"/>
    </source>
</evidence>
<dbReference type="AlphaFoldDB" id="A0A347ZTC3"/>
<proteinExistence type="predicted"/>
<keyword evidence="1" id="KW-1133">Transmembrane helix</keyword>
<keyword evidence="1" id="KW-0472">Membrane</keyword>
<accession>A0A347ZTC3</accession>
<dbReference type="Proteomes" id="UP000256388">
    <property type="component" value="Unassembled WGS sequence"/>
</dbReference>
<organism evidence="2 3">
    <name type="scientific">Pelolinea submarina</name>
    <dbReference type="NCBI Taxonomy" id="913107"/>
    <lineage>
        <taxon>Bacteria</taxon>
        <taxon>Bacillati</taxon>
        <taxon>Chloroflexota</taxon>
        <taxon>Anaerolineae</taxon>
        <taxon>Anaerolineales</taxon>
        <taxon>Anaerolineaceae</taxon>
        <taxon>Pelolinea</taxon>
    </lineage>
</organism>